<comment type="similarity">
    <text evidence="1">Belongs to the palmitoyl-protein thioesterase family.</text>
</comment>
<dbReference type="GO" id="GO:0016790">
    <property type="term" value="F:thiolester hydrolase activity"/>
    <property type="evidence" value="ECO:0007669"/>
    <property type="project" value="TreeGrafter"/>
</dbReference>
<dbReference type="Gene3D" id="3.40.50.1820">
    <property type="entry name" value="alpha/beta hydrolase"/>
    <property type="match status" value="3"/>
</dbReference>
<dbReference type="PANTHER" id="PTHR11247:SF71">
    <property type="entry name" value="ZGC:66024"/>
    <property type="match status" value="1"/>
</dbReference>
<name>A0AAV9RU58_9TELE</name>
<evidence type="ECO:0000256" key="6">
    <source>
        <dbReference type="SAM" id="SignalP"/>
    </source>
</evidence>
<dbReference type="PROSITE" id="PS51257">
    <property type="entry name" value="PROKAR_LIPOPROTEIN"/>
    <property type="match status" value="1"/>
</dbReference>
<dbReference type="Proteomes" id="UP001311232">
    <property type="component" value="Unassembled WGS sequence"/>
</dbReference>
<evidence type="ECO:0000256" key="2">
    <source>
        <dbReference type="ARBA" id="ARBA00022801"/>
    </source>
</evidence>
<feature type="region of interest" description="Disordered" evidence="5">
    <location>
        <begin position="68"/>
        <end position="94"/>
    </location>
</feature>
<dbReference type="Pfam" id="PF02089">
    <property type="entry name" value="Palm_thioest"/>
    <property type="match status" value="1"/>
</dbReference>
<comment type="catalytic activity">
    <reaction evidence="4">
        <text>S-hexadecanoyl-N-acetylcysteamine + H2O = N-acetylcysteamine + hexadecanoate + H(+)</text>
        <dbReference type="Rhea" id="RHEA:84099"/>
        <dbReference type="ChEBI" id="CHEBI:7896"/>
        <dbReference type="ChEBI" id="CHEBI:15377"/>
        <dbReference type="ChEBI" id="CHEBI:15378"/>
        <dbReference type="ChEBI" id="CHEBI:74410"/>
        <dbReference type="ChEBI" id="CHEBI:233601"/>
    </reaction>
</comment>
<accession>A0AAV9RU58</accession>
<sequence length="319" mass="35748">MRAPRTSRGPPAVLLMLLLAVGCTGGYKPVIIVHGIFDGPKQFENLSMFIKKQRDLNVVSKTVKRSVLPPKDKHQTHKTNSKGPSMEPWGTPKKVHPGTEVPIISLYNYKCSLKPLWVQVQDFRKAIEDTMKKFPEGVHLLCFSQAVTVAVITTSADLDNVESVAGGLICRAVLSTSPNHNVHTFISLSSPLAGQYGDPHHRAGYLRSNTFLPLVNGEKPHKFITDWRENVLRIKKMVLIGGPDDGVITPWQSSHYGFYDTNEDVVEMRNQEFYKNDTFGLKTLDARGDVSVCVQSGVEHTHWHSNFTVFTNCIEKWLI</sequence>
<dbReference type="PANTHER" id="PTHR11247">
    <property type="entry name" value="PALMITOYL-PROTEIN THIOESTERASE/DOLICHYLDIPHOSPHATASE 1"/>
    <property type="match status" value="1"/>
</dbReference>
<keyword evidence="6" id="KW-0732">Signal</keyword>
<evidence type="ECO:0000313" key="7">
    <source>
        <dbReference type="EMBL" id="KAK5612317.1"/>
    </source>
</evidence>
<dbReference type="AlphaFoldDB" id="A0AAV9RU58"/>
<reference evidence="7 8" key="1">
    <citation type="submission" date="2021-06" db="EMBL/GenBank/DDBJ databases">
        <authorList>
            <person name="Palmer J.M."/>
        </authorList>
    </citation>
    <scope>NUCLEOTIDE SEQUENCE [LARGE SCALE GENOMIC DNA]</scope>
    <source>
        <strain evidence="7 8">MEX-2019</strain>
        <tissue evidence="7">Muscle</tissue>
    </source>
</reference>
<evidence type="ECO:0000256" key="5">
    <source>
        <dbReference type="SAM" id="MobiDB-lite"/>
    </source>
</evidence>
<dbReference type="EC" id="3.1.2.2" evidence="3"/>
<evidence type="ECO:0000256" key="1">
    <source>
        <dbReference type="ARBA" id="ARBA00010758"/>
    </source>
</evidence>
<feature type="chain" id="PRO_5043451845" description="palmitoyl-CoA hydrolase" evidence="6">
    <location>
        <begin position="27"/>
        <end position="319"/>
    </location>
</feature>
<dbReference type="InterPro" id="IPR029058">
    <property type="entry name" value="AB_hydrolase_fold"/>
</dbReference>
<evidence type="ECO:0000256" key="4">
    <source>
        <dbReference type="ARBA" id="ARBA00093223"/>
    </source>
</evidence>
<evidence type="ECO:0000313" key="8">
    <source>
        <dbReference type="Proteomes" id="UP001311232"/>
    </source>
</evidence>
<dbReference type="GO" id="GO:0005764">
    <property type="term" value="C:lysosome"/>
    <property type="evidence" value="ECO:0007669"/>
    <property type="project" value="TreeGrafter"/>
</dbReference>
<feature type="signal peptide" evidence="6">
    <location>
        <begin position="1"/>
        <end position="26"/>
    </location>
</feature>
<gene>
    <name evidence="7" type="ORF">CRENBAI_016305</name>
</gene>
<comment type="caution">
    <text evidence="7">The sequence shown here is derived from an EMBL/GenBank/DDBJ whole genome shotgun (WGS) entry which is preliminary data.</text>
</comment>
<dbReference type="EMBL" id="JAHHUM010001445">
    <property type="protein sequence ID" value="KAK5612317.1"/>
    <property type="molecule type" value="Genomic_DNA"/>
</dbReference>
<proteinExistence type="inferred from homology"/>
<keyword evidence="2" id="KW-0378">Hydrolase</keyword>
<evidence type="ECO:0000256" key="3">
    <source>
        <dbReference type="ARBA" id="ARBA00038848"/>
    </source>
</evidence>
<dbReference type="SUPFAM" id="SSF53474">
    <property type="entry name" value="alpha/beta-Hydrolases"/>
    <property type="match status" value="1"/>
</dbReference>
<protein>
    <recommendedName>
        <fullName evidence="3">palmitoyl-CoA hydrolase</fullName>
        <ecNumber evidence="3">3.1.2.2</ecNumber>
    </recommendedName>
</protein>
<keyword evidence="8" id="KW-1185">Reference proteome</keyword>
<organism evidence="7 8">
    <name type="scientific">Crenichthys baileyi</name>
    <name type="common">White River springfish</name>
    <dbReference type="NCBI Taxonomy" id="28760"/>
    <lineage>
        <taxon>Eukaryota</taxon>
        <taxon>Metazoa</taxon>
        <taxon>Chordata</taxon>
        <taxon>Craniata</taxon>
        <taxon>Vertebrata</taxon>
        <taxon>Euteleostomi</taxon>
        <taxon>Actinopterygii</taxon>
        <taxon>Neopterygii</taxon>
        <taxon>Teleostei</taxon>
        <taxon>Neoteleostei</taxon>
        <taxon>Acanthomorphata</taxon>
        <taxon>Ovalentaria</taxon>
        <taxon>Atherinomorphae</taxon>
        <taxon>Cyprinodontiformes</taxon>
        <taxon>Goodeidae</taxon>
        <taxon>Crenichthys</taxon>
    </lineage>
</organism>